<protein>
    <submittedName>
        <fullName evidence="2">Uncharacterized protein</fullName>
    </submittedName>
</protein>
<name>A0A401T779_CHIPU</name>
<evidence type="ECO:0000313" key="3">
    <source>
        <dbReference type="Proteomes" id="UP000287033"/>
    </source>
</evidence>
<comment type="caution">
    <text evidence="2">The sequence shown here is derived from an EMBL/GenBank/DDBJ whole genome shotgun (WGS) entry which is preliminary data.</text>
</comment>
<feature type="compositionally biased region" description="Basic residues" evidence="1">
    <location>
        <begin position="82"/>
        <end position="97"/>
    </location>
</feature>
<evidence type="ECO:0000256" key="1">
    <source>
        <dbReference type="SAM" id="MobiDB-lite"/>
    </source>
</evidence>
<reference evidence="2 3" key="1">
    <citation type="journal article" date="2018" name="Nat. Ecol. Evol.">
        <title>Shark genomes provide insights into elasmobranch evolution and the origin of vertebrates.</title>
        <authorList>
            <person name="Hara Y"/>
            <person name="Yamaguchi K"/>
            <person name="Onimaru K"/>
            <person name="Kadota M"/>
            <person name="Koyanagi M"/>
            <person name="Keeley SD"/>
            <person name="Tatsumi K"/>
            <person name="Tanaka K"/>
            <person name="Motone F"/>
            <person name="Kageyama Y"/>
            <person name="Nozu R"/>
            <person name="Adachi N"/>
            <person name="Nishimura O"/>
            <person name="Nakagawa R"/>
            <person name="Tanegashima C"/>
            <person name="Kiyatake I"/>
            <person name="Matsumoto R"/>
            <person name="Murakumo K"/>
            <person name="Nishida K"/>
            <person name="Terakita A"/>
            <person name="Kuratani S"/>
            <person name="Sato K"/>
            <person name="Hyodo S Kuraku.S."/>
        </authorList>
    </citation>
    <scope>NUCLEOTIDE SEQUENCE [LARGE SCALE GENOMIC DNA]</scope>
</reference>
<keyword evidence="3" id="KW-1185">Reference proteome</keyword>
<dbReference type="EMBL" id="BEZZ01001189">
    <property type="protein sequence ID" value="GCC38467.1"/>
    <property type="molecule type" value="Genomic_DNA"/>
</dbReference>
<feature type="compositionally biased region" description="Low complexity" evidence="1">
    <location>
        <begin position="70"/>
        <end position="81"/>
    </location>
</feature>
<sequence>MLALAVTPKAPAGRNEALDIWTVNLLLASCGFCRVTCSSFRRHQREVQVVLVRSGTEEAWRPAWRRAHSSVLEESSSGSGQRVRRRRRRRRRIGFGR</sequence>
<dbReference type="AlphaFoldDB" id="A0A401T779"/>
<dbReference type="Proteomes" id="UP000287033">
    <property type="component" value="Unassembled WGS sequence"/>
</dbReference>
<evidence type="ECO:0000313" key="2">
    <source>
        <dbReference type="EMBL" id="GCC38467.1"/>
    </source>
</evidence>
<proteinExistence type="predicted"/>
<gene>
    <name evidence="2" type="ORF">chiPu_0016981</name>
</gene>
<feature type="region of interest" description="Disordered" evidence="1">
    <location>
        <begin position="70"/>
        <end position="97"/>
    </location>
</feature>
<organism evidence="2 3">
    <name type="scientific">Chiloscyllium punctatum</name>
    <name type="common">Brownbanded bambooshark</name>
    <name type="synonym">Hemiscyllium punctatum</name>
    <dbReference type="NCBI Taxonomy" id="137246"/>
    <lineage>
        <taxon>Eukaryota</taxon>
        <taxon>Metazoa</taxon>
        <taxon>Chordata</taxon>
        <taxon>Craniata</taxon>
        <taxon>Vertebrata</taxon>
        <taxon>Chondrichthyes</taxon>
        <taxon>Elasmobranchii</taxon>
        <taxon>Galeomorphii</taxon>
        <taxon>Galeoidea</taxon>
        <taxon>Orectolobiformes</taxon>
        <taxon>Hemiscylliidae</taxon>
        <taxon>Chiloscyllium</taxon>
    </lineage>
</organism>
<accession>A0A401T779</accession>